<organism evidence="2 3">
    <name type="scientific">Allocoprobacillus halotolerans</name>
    <dbReference type="NCBI Taxonomy" id="2944914"/>
    <lineage>
        <taxon>Bacteria</taxon>
        <taxon>Bacillati</taxon>
        <taxon>Bacillota</taxon>
        <taxon>Erysipelotrichia</taxon>
        <taxon>Erysipelotrichales</taxon>
        <taxon>Erysipelotrichaceae</taxon>
        <taxon>Allocoprobacillus</taxon>
    </lineage>
</organism>
<protein>
    <submittedName>
        <fullName evidence="2">Uncharacterized protein</fullName>
    </submittedName>
</protein>
<sequence length="172" mass="20792">MKVYIEITYVMNAFILLFSFEILSFLLNIQMTKRKLFLYVFTYNISIVFLFVDLFIGFLFLYDFVLTLFYFRRLIYIYYPVFLFIYFSILSFIQWLLPSSIIFQGVLLIEGYHLHSLLLIAIFTIVISYFYIELCRRRIHHSMVKVSFEDKSCYGFIDNGNQVTYHGYPVIF</sequence>
<dbReference type="Proteomes" id="UP001060112">
    <property type="component" value="Chromosome"/>
</dbReference>
<gene>
    <name evidence="2" type="ORF">NMU03_15300</name>
</gene>
<evidence type="ECO:0000313" key="2">
    <source>
        <dbReference type="EMBL" id="UTY38935.1"/>
    </source>
</evidence>
<keyword evidence="1" id="KW-0812">Transmembrane</keyword>
<dbReference type="EMBL" id="CP101620">
    <property type="protein sequence ID" value="UTY38935.1"/>
    <property type="molecule type" value="Genomic_DNA"/>
</dbReference>
<evidence type="ECO:0000256" key="1">
    <source>
        <dbReference type="SAM" id="Phobius"/>
    </source>
</evidence>
<keyword evidence="3" id="KW-1185">Reference proteome</keyword>
<feature type="transmembrane region" description="Helical" evidence="1">
    <location>
        <begin position="74"/>
        <end position="97"/>
    </location>
</feature>
<keyword evidence="1" id="KW-1133">Transmembrane helix</keyword>
<keyword evidence="1" id="KW-0472">Membrane</keyword>
<feature type="transmembrane region" description="Helical" evidence="1">
    <location>
        <begin position="36"/>
        <end position="62"/>
    </location>
</feature>
<name>A0ABY5I1W2_9FIRM</name>
<accession>A0ABY5I1W2</accession>
<dbReference type="RefSeq" id="WP_290139676.1">
    <property type="nucleotide sequence ID" value="NZ_CP101620.1"/>
</dbReference>
<reference evidence="2" key="1">
    <citation type="submission" date="2022-07" db="EMBL/GenBank/DDBJ databases">
        <title>Faecal culturing of patients with breast cancer.</title>
        <authorList>
            <person name="Teng N.M.Y."/>
            <person name="Kiu R."/>
            <person name="Evans R."/>
            <person name="Baker D.J."/>
            <person name="Zenner C."/>
            <person name="Robinson S.D."/>
            <person name="Hall L.J."/>
        </authorList>
    </citation>
    <scope>NUCLEOTIDE SEQUENCE</scope>
    <source>
        <strain evidence="2">LH1062</strain>
    </source>
</reference>
<evidence type="ECO:0000313" key="3">
    <source>
        <dbReference type="Proteomes" id="UP001060112"/>
    </source>
</evidence>
<feature type="transmembrane region" description="Helical" evidence="1">
    <location>
        <begin position="112"/>
        <end position="132"/>
    </location>
</feature>
<feature type="transmembrane region" description="Helical" evidence="1">
    <location>
        <begin position="7"/>
        <end position="30"/>
    </location>
</feature>
<proteinExistence type="predicted"/>